<comment type="caution">
    <text evidence="8">The sequence shown here is derived from an EMBL/GenBank/DDBJ whole genome shotgun (WGS) entry which is preliminary data.</text>
</comment>
<feature type="domain" description="Myb-like" evidence="6">
    <location>
        <begin position="72"/>
        <end position="122"/>
    </location>
</feature>
<feature type="compositionally biased region" description="Low complexity" evidence="5">
    <location>
        <begin position="203"/>
        <end position="212"/>
    </location>
</feature>
<feature type="compositionally biased region" description="Polar residues" evidence="5">
    <location>
        <begin position="180"/>
        <end position="193"/>
    </location>
</feature>
<dbReference type="GeneID" id="87820018"/>
<feature type="domain" description="Myb-like" evidence="6">
    <location>
        <begin position="123"/>
        <end position="174"/>
    </location>
</feature>
<feature type="region of interest" description="Disordered" evidence="5">
    <location>
        <begin position="177"/>
        <end position="212"/>
    </location>
</feature>
<organism evidence="8 9">
    <name type="scientific">Dichotomopilus funicola</name>
    <dbReference type="NCBI Taxonomy" id="1934379"/>
    <lineage>
        <taxon>Eukaryota</taxon>
        <taxon>Fungi</taxon>
        <taxon>Dikarya</taxon>
        <taxon>Ascomycota</taxon>
        <taxon>Pezizomycotina</taxon>
        <taxon>Sordariomycetes</taxon>
        <taxon>Sordariomycetidae</taxon>
        <taxon>Sordariales</taxon>
        <taxon>Chaetomiaceae</taxon>
        <taxon>Dichotomopilus</taxon>
    </lineage>
</organism>
<dbReference type="Proteomes" id="UP001302676">
    <property type="component" value="Unassembled WGS sequence"/>
</dbReference>
<dbReference type="GO" id="GO:0000978">
    <property type="term" value="F:RNA polymerase II cis-regulatory region sequence-specific DNA binding"/>
    <property type="evidence" value="ECO:0007669"/>
    <property type="project" value="TreeGrafter"/>
</dbReference>
<feature type="domain" description="HTH myb-type" evidence="7">
    <location>
        <begin position="128"/>
        <end position="178"/>
    </location>
</feature>
<dbReference type="RefSeq" id="XP_062638323.1">
    <property type="nucleotide sequence ID" value="XM_062783405.1"/>
</dbReference>
<evidence type="ECO:0000256" key="1">
    <source>
        <dbReference type="ARBA" id="ARBA00023015"/>
    </source>
</evidence>
<dbReference type="SMART" id="SM00717">
    <property type="entry name" value="SANT"/>
    <property type="match status" value="3"/>
</dbReference>
<feature type="domain" description="HTH myb-type" evidence="7">
    <location>
        <begin position="72"/>
        <end position="126"/>
    </location>
</feature>
<dbReference type="GO" id="GO:0042795">
    <property type="term" value="P:snRNA transcription by RNA polymerase II"/>
    <property type="evidence" value="ECO:0007669"/>
    <property type="project" value="TreeGrafter"/>
</dbReference>
<dbReference type="InterPro" id="IPR051575">
    <property type="entry name" value="Myb-like_DNA-bd"/>
</dbReference>
<sequence length="396" mass="43769">MVPSRATLSPQVSPIAGPKVRQVWTAEEDKLLAEAVALESPEKGSVSWHRVATHIPGRNNKDCRKRWHYSIANSIRKGTWMKEEDEKLREAVGLYGARWSKIAEAVGTRNGDQCWKRWYDCLDPRIDKSPWTPEEDARLLHLVSQIGRNWSDIVHEHFPNRTSLAAKNRYSILLRRREGSNSPTAARGSSSSVRHAKSGTGRSSASTPSLSPSPYLGVVSTPAITPVHTPEPEFAALDMMDGDWFELGLKEVDVEGFISQELSTQQQHHSGYVAGAQLVEETPRHLSQQQQQREAFWAQSQQYAFQAGVAALPQIRIQTNLEGMGIGCGNGGLYGHGYQIDPALNQQGLGLAGVGYEGAEAYQGQIPYPQTYESGMGLGIQGQSQHWPRGFNMGGW</sequence>
<dbReference type="Pfam" id="PF00249">
    <property type="entry name" value="Myb_DNA-binding"/>
    <property type="match status" value="1"/>
</dbReference>
<evidence type="ECO:0000256" key="4">
    <source>
        <dbReference type="ARBA" id="ARBA00023242"/>
    </source>
</evidence>
<dbReference type="PANTHER" id="PTHR46621:SF1">
    <property type="entry name" value="SNRNA-ACTIVATING PROTEIN COMPLEX SUBUNIT 4"/>
    <property type="match status" value="1"/>
</dbReference>
<reference evidence="8" key="2">
    <citation type="submission" date="2023-05" db="EMBL/GenBank/DDBJ databases">
        <authorList>
            <consortium name="Lawrence Berkeley National Laboratory"/>
            <person name="Steindorff A."/>
            <person name="Hensen N."/>
            <person name="Bonometti L."/>
            <person name="Westerberg I."/>
            <person name="Brannstrom I.O."/>
            <person name="Guillou S."/>
            <person name="Cros-Aarteil S."/>
            <person name="Calhoun S."/>
            <person name="Haridas S."/>
            <person name="Kuo A."/>
            <person name="Mondo S."/>
            <person name="Pangilinan J."/>
            <person name="Riley R."/>
            <person name="Labutti K."/>
            <person name="Andreopoulos B."/>
            <person name="Lipzen A."/>
            <person name="Chen C."/>
            <person name="Yanf M."/>
            <person name="Daum C."/>
            <person name="Ng V."/>
            <person name="Clum A."/>
            <person name="Ohm R."/>
            <person name="Martin F."/>
            <person name="Silar P."/>
            <person name="Natvig D."/>
            <person name="Lalanne C."/>
            <person name="Gautier V."/>
            <person name="Ament-Velasquez S.L."/>
            <person name="Kruys A."/>
            <person name="Hutchinson M.I."/>
            <person name="Powell A.J."/>
            <person name="Barry K."/>
            <person name="Miller A.N."/>
            <person name="Grigoriev I.V."/>
            <person name="Debuchy R."/>
            <person name="Gladieux P."/>
            <person name="Thoren M.H."/>
            <person name="Johannesson H."/>
        </authorList>
    </citation>
    <scope>NUCLEOTIDE SEQUENCE</scope>
    <source>
        <strain evidence="8">CBS 141.50</strain>
    </source>
</reference>
<keyword evidence="1" id="KW-0805">Transcription regulation</keyword>
<accession>A0AAN6ZNF8</accession>
<dbReference type="PANTHER" id="PTHR46621">
    <property type="entry name" value="SNRNA-ACTIVATING PROTEIN COMPLEX SUBUNIT 4"/>
    <property type="match status" value="1"/>
</dbReference>
<proteinExistence type="predicted"/>
<dbReference type="InterPro" id="IPR001005">
    <property type="entry name" value="SANT/Myb"/>
</dbReference>
<keyword evidence="9" id="KW-1185">Reference proteome</keyword>
<dbReference type="Gene3D" id="1.10.10.60">
    <property type="entry name" value="Homeodomain-like"/>
    <property type="match status" value="3"/>
</dbReference>
<evidence type="ECO:0000256" key="5">
    <source>
        <dbReference type="SAM" id="MobiDB-lite"/>
    </source>
</evidence>
<evidence type="ECO:0000256" key="3">
    <source>
        <dbReference type="ARBA" id="ARBA00023163"/>
    </source>
</evidence>
<evidence type="ECO:0000313" key="8">
    <source>
        <dbReference type="EMBL" id="KAK4144952.1"/>
    </source>
</evidence>
<dbReference type="InterPro" id="IPR017930">
    <property type="entry name" value="Myb_dom"/>
</dbReference>
<keyword evidence="4" id="KW-0539">Nucleus</keyword>
<keyword evidence="3" id="KW-0804">Transcription</keyword>
<dbReference type="CDD" id="cd00167">
    <property type="entry name" value="SANT"/>
    <property type="match status" value="3"/>
</dbReference>
<dbReference type="SUPFAM" id="SSF46689">
    <property type="entry name" value="Homeodomain-like"/>
    <property type="match status" value="2"/>
</dbReference>
<name>A0AAN6ZNF8_9PEZI</name>
<reference evidence="8" key="1">
    <citation type="journal article" date="2023" name="Mol. Phylogenet. Evol.">
        <title>Genome-scale phylogeny and comparative genomics of the fungal order Sordariales.</title>
        <authorList>
            <person name="Hensen N."/>
            <person name="Bonometti L."/>
            <person name="Westerberg I."/>
            <person name="Brannstrom I.O."/>
            <person name="Guillou S."/>
            <person name="Cros-Aarteil S."/>
            <person name="Calhoun S."/>
            <person name="Haridas S."/>
            <person name="Kuo A."/>
            <person name="Mondo S."/>
            <person name="Pangilinan J."/>
            <person name="Riley R."/>
            <person name="LaButti K."/>
            <person name="Andreopoulos B."/>
            <person name="Lipzen A."/>
            <person name="Chen C."/>
            <person name="Yan M."/>
            <person name="Daum C."/>
            <person name="Ng V."/>
            <person name="Clum A."/>
            <person name="Steindorff A."/>
            <person name="Ohm R.A."/>
            <person name="Martin F."/>
            <person name="Silar P."/>
            <person name="Natvig D.O."/>
            <person name="Lalanne C."/>
            <person name="Gautier V."/>
            <person name="Ament-Velasquez S.L."/>
            <person name="Kruys A."/>
            <person name="Hutchinson M.I."/>
            <person name="Powell A.J."/>
            <person name="Barry K."/>
            <person name="Miller A.N."/>
            <person name="Grigoriev I.V."/>
            <person name="Debuchy R."/>
            <person name="Gladieux P."/>
            <person name="Hiltunen Thoren M."/>
            <person name="Johannesson H."/>
        </authorList>
    </citation>
    <scope>NUCLEOTIDE SEQUENCE</scope>
    <source>
        <strain evidence="8">CBS 141.50</strain>
    </source>
</reference>
<keyword evidence="2" id="KW-0238">DNA-binding</keyword>
<evidence type="ECO:0000313" key="9">
    <source>
        <dbReference type="Proteomes" id="UP001302676"/>
    </source>
</evidence>
<gene>
    <name evidence="8" type="ORF">C8A04DRAFT_36100</name>
</gene>
<dbReference type="Pfam" id="PF13921">
    <property type="entry name" value="Myb_DNA-bind_6"/>
    <property type="match status" value="1"/>
</dbReference>
<evidence type="ECO:0000259" key="6">
    <source>
        <dbReference type="PROSITE" id="PS50090"/>
    </source>
</evidence>
<feature type="domain" description="HTH myb-type" evidence="7">
    <location>
        <begin position="19"/>
        <end position="68"/>
    </location>
</feature>
<dbReference type="PROSITE" id="PS51294">
    <property type="entry name" value="HTH_MYB"/>
    <property type="match status" value="3"/>
</dbReference>
<dbReference type="InterPro" id="IPR009057">
    <property type="entry name" value="Homeodomain-like_sf"/>
</dbReference>
<evidence type="ECO:0000259" key="7">
    <source>
        <dbReference type="PROSITE" id="PS51294"/>
    </source>
</evidence>
<dbReference type="AlphaFoldDB" id="A0AAN6ZNF8"/>
<dbReference type="GO" id="GO:0001006">
    <property type="term" value="F:RNA polymerase III type 3 promoter sequence-specific DNA binding"/>
    <property type="evidence" value="ECO:0007669"/>
    <property type="project" value="TreeGrafter"/>
</dbReference>
<dbReference type="GO" id="GO:0019185">
    <property type="term" value="C:snRNA-activating protein complex"/>
    <property type="evidence" value="ECO:0007669"/>
    <property type="project" value="TreeGrafter"/>
</dbReference>
<dbReference type="EMBL" id="MU853572">
    <property type="protein sequence ID" value="KAK4144952.1"/>
    <property type="molecule type" value="Genomic_DNA"/>
</dbReference>
<evidence type="ECO:0000256" key="2">
    <source>
        <dbReference type="ARBA" id="ARBA00023125"/>
    </source>
</evidence>
<protein>
    <submittedName>
        <fullName evidence="8">Uncharacterized protein</fullName>
    </submittedName>
</protein>
<dbReference type="PROSITE" id="PS50090">
    <property type="entry name" value="MYB_LIKE"/>
    <property type="match status" value="3"/>
</dbReference>
<dbReference type="GO" id="GO:0042796">
    <property type="term" value="P:snRNA transcription by RNA polymerase III"/>
    <property type="evidence" value="ECO:0007669"/>
    <property type="project" value="TreeGrafter"/>
</dbReference>
<feature type="domain" description="Myb-like" evidence="6">
    <location>
        <begin position="21"/>
        <end position="71"/>
    </location>
</feature>